<evidence type="ECO:0000256" key="11">
    <source>
        <dbReference type="PROSITE-ProRule" id="PRU10015"/>
    </source>
</evidence>
<gene>
    <name evidence="13" type="ORF">HNQ52_000158</name>
</gene>
<keyword evidence="7" id="KW-0408">Iron</keyword>
<dbReference type="PROSITE" id="PS51687">
    <property type="entry name" value="SAM_MT_RNA_M5U"/>
    <property type="match status" value="1"/>
</dbReference>
<keyword evidence="1" id="KW-0004">4Fe-4S</keyword>
<keyword evidence="5 10" id="KW-0949">S-adenosyl-L-methionine</keyword>
<organism evidence="13 14">
    <name type="scientific">Chiayiivirga flava</name>
    <dbReference type="NCBI Taxonomy" id="659595"/>
    <lineage>
        <taxon>Bacteria</taxon>
        <taxon>Pseudomonadati</taxon>
        <taxon>Pseudomonadota</taxon>
        <taxon>Gammaproteobacteria</taxon>
        <taxon>Lysobacterales</taxon>
        <taxon>Lysobacteraceae</taxon>
        <taxon>Chiayiivirga</taxon>
    </lineage>
</organism>
<dbReference type="Pfam" id="PF13847">
    <property type="entry name" value="Methyltransf_31"/>
    <property type="match status" value="1"/>
</dbReference>
<evidence type="ECO:0000256" key="6">
    <source>
        <dbReference type="ARBA" id="ARBA00022723"/>
    </source>
</evidence>
<dbReference type="CDD" id="cd02440">
    <property type="entry name" value="AdoMet_MTases"/>
    <property type="match status" value="1"/>
</dbReference>
<evidence type="ECO:0000256" key="2">
    <source>
        <dbReference type="ARBA" id="ARBA00022552"/>
    </source>
</evidence>
<dbReference type="Gene3D" id="2.40.50.1070">
    <property type="match status" value="1"/>
</dbReference>
<dbReference type="GO" id="GO:0070475">
    <property type="term" value="P:rRNA base methylation"/>
    <property type="evidence" value="ECO:0007669"/>
    <property type="project" value="TreeGrafter"/>
</dbReference>
<feature type="binding site" evidence="10">
    <location>
        <position position="307"/>
    </location>
    <ligand>
        <name>S-adenosyl-L-methionine</name>
        <dbReference type="ChEBI" id="CHEBI:59789"/>
    </ligand>
</feature>
<dbReference type="InterPro" id="IPR010280">
    <property type="entry name" value="U5_MeTrfase_fam"/>
</dbReference>
<dbReference type="SUPFAM" id="SSF53335">
    <property type="entry name" value="S-adenosyl-L-methionine-dependent methyltransferases"/>
    <property type="match status" value="1"/>
</dbReference>
<evidence type="ECO:0000256" key="3">
    <source>
        <dbReference type="ARBA" id="ARBA00022603"/>
    </source>
</evidence>
<feature type="binding site" evidence="10">
    <location>
        <position position="241"/>
    </location>
    <ligand>
        <name>S-adenosyl-L-methionine</name>
        <dbReference type="ChEBI" id="CHEBI:59789"/>
    </ligand>
</feature>
<reference evidence="13 14" key="1">
    <citation type="submission" date="2020-08" db="EMBL/GenBank/DDBJ databases">
        <title>Genomic Encyclopedia of Type Strains, Phase IV (KMG-IV): sequencing the most valuable type-strain genomes for metagenomic binning, comparative biology and taxonomic classification.</title>
        <authorList>
            <person name="Goeker M."/>
        </authorList>
    </citation>
    <scope>NUCLEOTIDE SEQUENCE [LARGE SCALE GENOMIC DNA]</scope>
    <source>
        <strain evidence="13 14">DSM 24163</strain>
    </source>
</reference>
<dbReference type="InterPro" id="IPR029063">
    <property type="entry name" value="SAM-dependent_MTases_sf"/>
</dbReference>
<comment type="caution">
    <text evidence="13">The sequence shown here is derived from an EMBL/GenBank/DDBJ whole genome shotgun (WGS) entry which is preliminary data.</text>
</comment>
<evidence type="ECO:0000256" key="9">
    <source>
        <dbReference type="NCBIfam" id="TIGR02085"/>
    </source>
</evidence>
<dbReference type="GO" id="GO:0046872">
    <property type="term" value="F:metal ion binding"/>
    <property type="evidence" value="ECO:0007669"/>
    <property type="project" value="UniProtKB-KW"/>
</dbReference>
<dbReference type="NCBIfam" id="NF002909">
    <property type="entry name" value="PRK03522.2-1"/>
    <property type="match status" value="1"/>
</dbReference>
<dbReference type="NCBIfam" id="TIGR02085">
    <property type="entry name" value="meth_trns_rumB"/>
    <property type="match status" value="1"/>
</dbReference>
<evidence type="ECO:0000256" key="4">
    <source>
        <dbReference type="ARBA" id="ARBA00022679"/>
    </source>
</evidence>
<feature type="binding site" evidence="10">
    <location>
        <position position="262"/>
    </location>
    <ligand>
        <name>S-adenosyl-L-methionine</name>
        <dbReference type="ChEBI" id="CHEBI:59789"/>
    </ligand>
</feature>
<evidence type="ECO:0000256" key="5">
    <source>
        <dbReference type="ARBA" id="ARBA00022691"/>
    </source>
</evidence>
<evidence type="ECO:0000256" key="10">
    <source>
        <dbReference type="PROSITE-ProRule" id="PRU01024"/>
    </source>
</evidence>
<dbReference type="EC" id="2.1.1.189" evidence="9"/>
<feature type="active site" evidence="11">
    <location>
        <position position="334"/>
    </location>
</feature>
<sequence length="377" mass="40836">MHCAYFAAGRCRSCGELAVPYAAQLAAKQAHAVATLAACDGIAWLAPVPSRPTGFRNKAKMVVGGTAAAPVLGILDAQQHGVDLTGCPLYPDALAACFPALAAFITQANIAPYDIPARRGELKYLLLTLAEHSGDLMLRFVLRSQEPLARIRKHLPALRAALPQLRVVSANLQPEHKAVLEGEQELLLTQEQTLTMQVNGLPLHLRPQSFFQTNTEVAAALYRQAREWVEAIDPPALWDLFCGVGGFALHCANGQREVTGIETSRDAIASAERSRDALGLANVRFAALDATRFALDAREAPPLVIVNPPRRGIGADLCRFLDASAARSLVYSSCNSESLARDLAMLPGFRATHARVLDMFPHTRHYEVIVLLERGSR</sequence>
<keyword evidence="4 10" id="KW-0808">Transferase</keyword>
<proteinExistence type="inferred from homology"/>
<dbReference type="GO" id="GO:0070041">
    <property type="term" value="F:rRNA (uridine-C5-)-methyltransferase activity"/>
    <property type="evidence" value="ECO:0007669"/>
    <property type="project" value="TreeGrafter"/>
</dbReference>
<accession>A0A7W8D4Q5</accession>
<keyword evidence="8" id="KW-0411">Iron-sulfur</keyword>
<evidence type="ECO:0000256" key="1">
    <source>
        <dbReference type="ARBA" id="ARBA00022485"/>
    </source>
</evidence>
<evidence type="ECO:0000256" key="8">
    <source>
        <dbReference type="ARBA" id="ARBA00023014"/>
    </source>
</evidence>
<keyword evidence="14" id="KW-1185">Reference proteome</keyword>
<dbReference type="GO" id="GO:0051539">
    <property type="term" value="F:4 iron, 4 sulfur cluster binding"/>
    <property type="evidence" value="ECO:0007669"/>
    <property type="project" value="UniProtKB-KW"/>
</dbReference>
<comment type="similarity">
    <text evidence="10">Belongs to the class I-like SAM-binding methyltransferase superfamily. RNA M5U methyltransferase family.</text>
</comment>
<evidence type="ECO:0000313" key="14">
    <source>
        <dbReference type="Proteomes" id="UP000521199"/>
    </source>
</evidence>
<dbReference type="InterPro" id="IPR025714">
    <property type="entry name" value="Methyltranfer_dom"/>
</dbReference>
<dbReference type="RefSeq" id="WP_183958828.1">
    <property type="nucleotide sequence ID" value="NZ_JACHHP010000001.1"/>
</dbReference>
<keyword evidence="3 10" id="KW-0489">Methyltransferase</keyword>
<keyword evidence="2" id="KW-0698">rRNA processing</keyword>
<dbReference type="Proteomes" id="UP000521199">
    <property type="component" value="Unassembled WGS sequence"/>
</dbReference>
<dbReference type="PANTHER" id="PTHR11061">
    <property type="entry name" value="RNA M5U METHYLTRANSFERASE"/>
    <property type="match status" value="1"/>
</dbReference>
<dbReference type="AlphaFoldDB" id="A0A7W8D4Q5"/>
<dbReference type="PANTHER" id="PTHR11061:SF30">
    <property type="entry name" value="TRNA (URACIL(54)-C(5))-METHYLTRANSFERASE"/>
    <property type="match status" value="1"/>
</dbReference>
<protein>
    <recommendedName>
        <fullName evidence="9">23S rRNA (uracil(747)-C(5))-methyltransferase RlmC</fullName>
        <ecNumber evidence="9">2.1.1.189</ecNumber>
    </recommendedName>
</protein>
<dbReference type="Gene3D" id="3.40.50.150">
    <property type="entry name" value="Vaccinia Virus protein VP39"/>
    <property type="match status" value="1"/>
</dbReference>
<dbReference type="Pfam" id="PF05958">
    <property type="entry name" value="tRNA_U5-meth_tr"/>
    <property type="match status" value="1"/>
</dbReference>
<dbReference type="InterPro" id="IPR030391">
    <property type="entry name" value="MeTrfase_TrmA_CS"/>
</dbReference>
<dbReference type="InterPro" id="IPR030390">
    <property type="entry name" value="MeTrfase_TrmA_AS"/>
</dbReference>
<evidence type="ECO:0000256" key="7">
    <source>
        <dbReference type="ARBA" id="ARBA00023004"/>
    </source>
</evidence>
<feature type="binding site" evidence="10">
    <location>
        <position position="212"/>
    </location>
    <ligand>
        <name>S-adenosyl-L-methionine</name>
        <dbReference type="ChEBI" id="CHEBI:59789"/>
    </ligand>
</feature>
<name>A0A7W8D4Q5_9GAMM</name>
<keyword evidence="6" id="KW-0479">Metal-binding</keyword>
<dbReference type="EMBL" id="JACHHP010000001">
    <property type="protein sequence ID" value="MBB5206642.1"/>
    <property type="molecule type" value="Genomic_DNA"/>
</dbReference>
<evidence type="ECO:0000313" key="13">
    <source>
        <dbReference type="EMBL" id="MBB5206642.1"/>
    </source>
</evidence>
<feature type="domain" description="Methyltransferase" evidence="12">
    <location>
        <begin position="239"/>
        <end position="293"/>
    </location>
</feature>
<dbReference type="PROSITE" id="PS01231">
    <property type="entry name" value="TRMA_2"/>
    <property type="match status" value="1"/>
</dbReference>
<dbReference type="InterPro" id="IPR011825">
    <property type="entry name" value="23SrRNA_MeTrfase_RlmC"/>
</dbReference>
<dbReference type="PROSITE" id="PS01230">
    <property type="entry name" value="TRMA_1"/>
    <property type="match status" value="1"/>
</dbReference>
<feature type="active site" description="Nucleophile" evidence="10">
    <location>
        <position position="334"/>
    </location>
</feature>
<evidence type="ECO:0000259" key="12">
    <source>
        <dbReference type="Pfam" id="PF13847"/>
    </source>
</evidence>